<feature type="compositionally biased region" description="Basic and acidic residues" evidence="4">
    <location>
        <begin position="806"/>
        <end position="818"/>
    </location>
</feature>
<keyword evidence="2" id="KW-0677">Repeat</keyword>
<dbReference type="Pfam" id="PF00400">
    <property type="entry name" value="WD40"/>
    <property type="match status" value="1"/>
</dbReference>
<feature type="region of interest" description="Disordered" evidence="4">
    <location>
        <begin position="798"/>
        <end position="821"/>
    </location>
</feature>
<evidence type="ECO:0000256" key="3">
    <source>
        <dbReference type="ARBA" id="ARBA00025740"/>
    </source>
</evidence>
<dbReference type="AlphaFoldDB" id="A0A127Z8T2"/>
<dbReference type="InterPro" id="IPR036322">
    <property type="entry name" value="WD40_repeat_dom_sf"/>
</dbReference>
<reference evidence="5" key="1">
    <citation type="submission" date="2014-06" db="EMBL/GenBank/DDBJ databases">
        <authorList>
            <person name="Ju J."/>
            <person name="Zhang J."/>
        </authorList>
    </citation>
    <scope>NUCLEOTIDE SEQUENCE</scope>
    <source>
        <strain evidence="5">SscI8</strain>
    </source>
</reference>
<evidence type="ECO:0000256" key="1">
    <source>
        <dbReference type="ARBA" id="ARBA00022574"/>
    </source>
</evidence>
<proteinExistence type="inferred from homology"/>
<feature type="region of interest" description="Disordered" evidence="4">
    <location>
        <begin position="131"/>
        <end position="151"/>
    </location>
</feature>
<name>A0A127Z8T2_9BASI</name>
<organism evidence="5">
    <name type="scientific">Sporisorium scitamineum</name>
    <dbReference type="NCBI Taxonomy" id="49012"/>
    <lineage>
        <taxon>Eukaryota</taxon>
        <taxon>Fungi</taxon>
        <taxon>Dikarya</taxon>
        <taxon>Basidiomycota</taxon>
        <taxon>Ustilaginomycotina</taxon>
        <taxon>Ustilaginomycetes</taxon>
        <taxon>Ustilaginales</taxon>
        <taxon>Ustilaginaceae</taxon>
        <taxon>Sporisorium</taxon>
    </lineage>
</organism>
<dbReference type="Gene3D" id="2.130.10.10">
    <property type="entry name" value="YVTN repeat-like/Quinoprotein amine dehydrogenase"/>
    <property type="match status" value="1"/>
</dbReference>
<dbReference type="PANTHER" id="PTHR11227">
    <property type="entry name" value="WD-REPEAT PROTEIN INTERACTING WITH PHOSPHOINOSIDES WIPI -RELATED"/>
    <property type="match status" value="1"/>
</dbReference>
<dbReference type="SUPFAM" id="SSF50978">
    <property type="entry name" value="WD40 repeat-like"/>
    <property type="match status" value="1"/>
</dbReference>
<dbReference type="InterPro" id="IPR001680">
    <property type="entry name" value="WD40_rpt"/>
</dbReference>
<dbReference type="EMBL" id="LK056656">
    <property type="protein sequence ID" value="CDU22395.1"/>
    <property type="molecule type" value="Genomic_DNA"/>
</dbReference>
<protein>
    <submittedName>
        <fullName evidence="5">Related to HSV2-Phosphatidylinositol 3,5-bisphosphate-binding protein</fullName>
    </submittedName>
</protein>
<dbReference type="GO" id="GO:0005737">
    <property type="term" value="C:cytoplasm"/>
    <property type="evidence" value="ECO:0007669"/>
    <property type="project" value="UniProtKB-ARBA"/>
</dbReference>
<keyword evidence="1" id="KW-0853">WD repeat</keyword>
<dbReference type="InterPro" id="IPR015943">
    <property type="entry name" value="WD40/YVTN_repeat-like_dom_sf"/>
</dbReference>
<sequence length="912" mass="95794">MHLPRHTIESRAAVPLFRHASFCSPDPASLHSGSDPSASPSFSAAGSIADQLSQPAIFSCATLNGFMVSRTDPLKLVSNRTWSSSQGGLSHAVPVQHTSLLFLVGGGRVPRFAPNKVVLWDEAAEYTAKQPAGLNRDVDSDDNDLSTAPSRRASTIFSAGSEFDAYGKSPSDDLKLIAERSQDPSRSLSPANNLRFSTSSLVDADDLHDLSSSTNLSASIDGGAAQSVLEQSVGASSLGIGRLQTDHSSEGSPRDGSDSMMLDDASNDLSSSFHSHAIMSSSANLADPFADEDSRAAEHGSLSAIRSLTTPTAVSIQGSSSSSQLASSSKAKPTLTYQGLFSNPSSRQPGVNLVDSVSSMATTATDATAKARPQIMHGREVAELEFSEVVRGVYATSVFARPIKQKAECSKGKARASLENNSARKANLRRFCVVVVVVLASKAVVFELSPPSTAQSLDGIPASSNWRIQKRTAVQTYKNLKGLGSVAPYYSESASPLTEHASAIVALPGRQKGHVQLLSIKLHSLAASDAAVFNLSNPTSSVGAASIIVAHESSLAAITLSSNGLLLATASSKGTLIRIWSNNLSGGSESNTPKERALSQGAKSSTPGRTGFGARLLRELRRGTDPATILSIAFTPDASLVAAASDKGTIHIFLIDVASNADQTSVGNQSGSPNPSTSRTVNLGHAAAQYLPSSLGNLAGQIPTSVLPQYLKSEWSSAQFRIPLKSFGASSRHYAVPCTADDGGLYGAGVPTAKTAGTEKSMEGAWAQMRSRISDIRKGEASVEESIFLCWIVEASSSSAPTKGSGSEKDRPRADKTRGRAAIQRSGVVDDVQSTGGNRSSQYRLIALTTSGGWYKLAVTFPKVYAEEEASSSTVLDMYRRDASSQSTRTNALECQLLEFRPMAALLDGWRA</sequence>
<dbReference type="OrthoDB" id="1667587at2759"/>
<gene>
    <name evidence="5" type="ORF">SPSC_01025</name>
</gene>
<feature type="compositionally biased region" description="Basic and acidic residues" evidence="4">
    <location>
        <begin position="244"/>
        <end position="257"/>
    </location>
</feature>
<dbReference type="SMART" id="SM00320">
    <property type="entry name" value="WD40"/>
    <property type="match status" value="2"/>
</dbReference>
<dbReference type="InterPro" id="IPR048720">
    <property type="entry name" value="PROPPIN"/>
</dbReference>
<accession>A0A127Z8T2</accession>
<feature type="region of interest" description="Disordered" evidence="4">
    <location>
        <begin position="240"/>
        <end position="268"/>
    </location>
</feature>
<evidence type="ECO:0000256" key="4">
    <source>
        <dbReference type="SAM" id="MobiDB-lite"/>
    </source>
</evidence>
<evidence type="ECO:0000256" key="2">
    <source>
        <dbReference type="ARBA" id="ARBA00022737"/>
    </source>
</evidence>
<feature type="region of interest" description="Disordered" evidence="4">
    <location>
        <begin position="585"/>
        <end position="611"/>
    </location>
</feature>
<comment type="similarity">
    <text evidence="3">Belongs to the WD repeat PROPPIN family.</text>
</comment>
<evidence type="ECO:0000313" key="5">
    <source>
        <dbReference type="EMBL" id="CDU22395.1"/>
    </source>
</evidence>